<dbReference type="AlphaFoldDB" id="A0A7S8C1I6"/>
<name>A0A7S8C1I6_9HYPH</name>
<dbReference type="HAMAP" id="MF_01521">
    <property type="entry name" value="MntP_pump"/>
    <property type="match status" value="1"/>
</dbReference>
<feature type="transmembrane region" description="Helical" evidence="8">
    <location>
        <begin position="164"/>
        <end position="182"/>
    </location>
</feature>
<evidence type="ECO:0000313" key="10">
    <source>
        <dbReference type="Proteomes" id="UP000593594"/>
    </source>
</evidence>
<evidence type="ECO:0000256" key="6">
    <source>
        <dbReference type="ARBA" id="ARBA00023136"/>
    </source>
</evidence>
<comment type="function">
    <text evidence="8">Probably functions as a manganese efflux pump.</text>
</comment>
<sequence length="187" mass="18998">MSPIAITMIAFGMSIDAFLASLGRGAGLHRPRVSDAMRTGLVFGLVETAIALAGWCAGVVASPYVGTVDHWIAFGLLGLVGGRMIYHAVRPASPWTAARRHGSALVLVATAVGTSIDALAVGVSLAILDVNMLVIAAAIGAATFVMATGGMLAGRLIGRQFGSWAEIAGGVGLMVLGLSILADHTVF</sequence>
<gene>
    <name evidence="8" type="primary">mntP</name>
    <name evidence="9" type="ORF">HW532_02310</name>
</gene>
<evidence type="ECO:0000256" key="8">
    <source>
        <dbReference type="HAMAP-Rule" id="MF_01521"/>
    </source>
</evidence>
<evidence type="ECO:0000256" key="1">
    <source>
        <dbReference type="ARBA" id="ARBA00022448"/>
    </source>
</evidence>
<feature type="transmembrane region" description="Helical" evidence="8">
    <location>
        <begin position="133"/>
        <end position="152"/>
    </location>
</feature>
<dbReference type="PANTHER" id="PTHR35529">
    <property type="entry name" value="MANGANESE EFFLUX PUMP MNTP-RELATED"/>
    <property type="match status" value="1"/>
</dbReference>
<keyword evidence="5 8" id="KW-0406">Ion transport</keyword>
<evidence type="ECO:0000256" key="3">
    <source>
        <dbReference type="ARBA" id="ARBA00022692"/>
    </source>
</evidence>
<keyword evidence="10" id="KW-1185">Reference proteome</keyword>
<keyword evidence="1 8" id="KW-0813">Transport</keyword>
<dbReference type="Pfam" id="PF02659">
    <property type="entry name" value="Mntp"/>
    <property type="match status" value="1"/>
</dbReference>
<dbReference type="InterPro" id="IPR003810">
    <property type="entry name" value="Mntp/YtaF"/>
</dbReference>
<feature type="transmembrane region" description="Helical" evidence="8">
    <location>
        <begin position="101"/>
        <end position="127"/>
    </location>
</feature>
<dbReference type="KEGG" id="kmn:HW532_02310"/>
<feature type="transmembrane region" description="Helical" evidence="8">
    <location>
        <begin position="71"/>
        <end position="89"/>
    </location>
</feature>
<feature type="transmembrane region" description="Helical" evidence="8">
    <location>
        <begin position="6"/>
        <end position="28"/>
    </location>
</feature>
<protein>
    <recommendedName>
        <fullName evidence="8">Putative manganese efflux pump MntP</fullName>
    </recommendedName>
</protein>
<keyword evidence="4 8" id="KW-1133">Transmembrane helix</keyword>
<evidence type="ECO:0000256" key="2">
    <source>
        <dbReference type="ARBA" id="ARBA00022475"/>
    </source>
</evidence>
<accession>A0A7S8C1I6</accession>
<evidence type="ECO:0000313" key="9">
    <source>
        <dbReference type="EMBL" id="QPC41657.1"/>
    </source>
</evidence>
<keyword evidence="6 8" id="KW-0472">Membrane</keyword>
<reference evidence="9 10" key="1">
    <citation type="submission" date="2020-06" db="EMBL/GenBank/DDBJ databases">
        <title>Genome sequence of 2 isolates from Red Sea Mangroves.</title>
        <authorList>
            <person name="Sefrji F."/>
            <person name="Michoud G."/>
            <person name="Merlino G."/>
            <person name="Daffonchio D."/>
        </authorList>
    </citation>
    <scope>NUCLEOTIDE SEQUENCE [LARGE SCALE GENOMIC DNA]</scope>
    <source>
        <strain evidence="9 10">R1DC25</strain>
    </source>
</reference>
<dbReference type="RefSeq" id="WP_213162878.1">
    <property type="nucleotide sequence ID" value="NZ_CP058214.1"/>
</dbReference>
<organism evidence="9 10">
    <name type="scientific">Kaustia mangrovi</name>
    <dbReference type="NCBI Taxonomy" id="2593653"/>
    <lineage>
        <taxon>Bacteria</taxon>
        <taxon>Pseudomonadati</taxon>
        <taxon>Pseudomonadota</taxon>
        <taxon>Alphaproteobacteria</taxon>
        <taxon>Hyphomicrobiales</taxon>
        <taxon>Parvibaculaceae</taxon>
        <taxon>Kaustia</taxon>
    </lineage>
</organism>
<dbReference type="GO" id="GO:0005384">
    <property type="term" value="F:manganese ion transmembrane transporter activity"/>
    <property type="evidence" value="ECO:0007669"/>
    <property type="project" value="UniProtKB-UniRule"/>
</dbReference>
<evidence type="ECO:0000256" key="4">
    <source>
        <dbReference type="ARBA" id="ARBA00022989"/>
    </source>
</evidence>
<comment type="similarity">
    <text evidence="8">Belongs to the MntP (TC 9.B.29) family.</text>
</comment>
<evidence type="ECO:0000256" key="5">
    <source>
        <dbReference type="ARBA" id="ARBA00023065"/>
    </source>
</evidence>
<keyword evidence="2 8" id="KW-1003">Cell membrane</keyword>
<dbReference type="InterPro" id="IPR022929">
    <property type="entry name" value="Put_MntP"/>
</dbReference>
<dbReference type="Proteomes" id="UP000593594">
    <property type="component" value="Chromosome"/>
</dbReference>
<comment type="subcellular location">
    <subcellularLocation>
        <location evidence="8">Cell membrane</location>
        <topology evidence="8">Multi-pass membrane protein</topology>
    </subcellularLocation>
</comment>
<keyword evidence="7 8" id="KW-0464">Manganese</keyword>
<proteinExistence type="inferred from homology"/>
<dbReference type="PANTHER" id="PTHR35529:SF1">
    <property type="entry name" value="MANGANESE EFFLUX PUMP MNTP-RELATED"/>
    <property type="match status" value="1"/>
</dbReference>
<feature type="transmembrane region" description="Helical" evidence="8">
    <location>
        <begin position="40"/>
        <end position="65"/>
    </location>
</feature>
<keyword evidence="3 8" id="KW-0812">Transmembrane</keyword>
<dbReference type="EMBL" id="CP058214">
    <property type="protein sequence ID" value="QPC41657.1"/>
    <property type="molecule type" value="Genomic_DNA"/>
</dbReference>
<dbReference type="GO" id="GO:0005886">
    <property type="term" value="C:plasma membrane"/>
    <property type="evidence" value="ECO:0007669"/>
    <property type="project" value="UniProtKB-SubCell"/>
</dbReference>
<evidence type="ECO:0000256" key="7">
    <source>
        <dbReference type="ARBA" id="ARBA00023211"/>
    </source>
</evidence>